<protein>
    <submittedName>
        <fullName evidence="1">Uncharacterized protein</fullName>
    </submittedName>
</protein>
<comment type="caution">
    <text evidence="1">The sequence shown here is derived from an EMBL/GenBank/DDBJ whole genome shotgun (WGS) entry which is preliminary data.</text>
</comment>
<reference evidence="1 2" key="1">
    <citation type="submission" date="2015-12" db="EMBL/GenBank/DDBJ databases">
        <title>Haloferax profundi sp. nov. isolated from the Discovery deep brine-seawater interface in the Red Sea.</title>
        <authorList>
            <person name="Zhang G."/>
            <person name="Stingl U."/>
            <person name="Rashid M."/>
        </authorList>
    </citation>
    <scope>NUCLEOTIDE SEQUENCE [LARGE SCALE GENOMIC DNA]</scope>
    <source>
        <strain evidence="1 2">SB29</strain>
    </source>
</reference>
<gene>
    <name evidence="1" type="ORF">AUR66_02965</name>
</gene>
<organism evidence="1 2">
    <name type="scientific">Haloferax profundi</name>
    <dbReference type="NCBI Taxonomy" id="1544718"/>
    <lineage>
        <taxon>Archaea</taxon>
        <taxon>Methanobacteriati</taxon>
        <taxon>Methanobacteriota</taxon>
        <taxon>Stenosarchaea group</taxon>
        <taxon>Halobacteria</taxon>
        <taxon>Halobacteriales</taxon>
        <taxon>Haloferacaceae</taxon>
        <taxon>Haloferax</taxon>
    </lineage>
</organism>
<keyword evidence="2" id="KW-1185">Reference proteome</keyword>
<evidence type="ECO:0000313" key="1">
    <source>
        <dbReference type="EMBL" id="KTG14796.1"/>
    </source>
</evidence>
<proteinExistence type="predicted"/>
<dbReference type="AlphaFoldDB" id="A0A0W1RNA8"/>
<name>A0A0W1RNA8_9EURY</name>
<sequence>MPELVAFDSPDSTSTVGTRDEQFVVATVSAADESGPRYSEFELVTGDDVVQPITAVENSRAHRLWPRNDGPYTMGGVGYLVFRLPKPTDTASVALEWPGGSYEHDSDTVSKLRRPPAEFVVHGMSAEQQGDRLTDVTVTIEVENTSSVAGTFVGALDRVGPYVAYTPEEAVGLEVPAEETATWSHTFELPLPAEDEYSIATFALDWRAGRLETNVDLREGER</sequence>
<evidence type="ECO:0000313" key="2">
    <source>
        <dbReference type="Proteomes" id="UP000053157"/>
    </source>
</evidence>
<accession>A0A0W1RNA8</accession>
<dbReference type="Proteomes" id="UP000053157">
    <property type="component" value="Unassembled WGS sequence"/>
</dbReference>
<dbReference type="EMBL" id="LOPV01000550">
    <property type="protein sequence ID" value="KTG14796.1"/>
    <property type="molecule type" value="Genomic_DNA"/>
</dbReference>